<evidence type="ECO:0000259" key="1">
    <source>
        <dbReference type="Pfam" id="PF01872"/>
    </source>
</evidence>
<gene>
    <name evidence="2" type="ORF">HNQ52_001575</name>
</gene>
<evidence type="ECO:0000313" key="2">
    <source>
        <dbReference type="EMBL" id="MBB5208046.1"/>
    </source>
</evidence>
<dbReference type="Proteomes" id="UP000521199">
    <property type="component" value="Unassembled WGS sequence"/>
</dbReference>
<feature type="domain" description="Bacterial bifunctional deaminase-reductase C-terminal" evidence="1">
    <location>
        <begin position="8"/>
        <end position="206"/>
    </location>
</feature>
<dbReference type="InterPro" id="IPR050765">
    <property type="entry name" value="Riboflavin_Biosynth_HTPR"/>
</dbReference>
<reference evidence="2 3" key="1">
    <citation type="submission" date="2020-08" db="EMBL/GenBank/DDBJ databases">
        <title>Genomic Encyclopedia of Type Strains, Phase IV (KMG-IV): sequencing the most valuable type-strain genomes for metagenomic binning, comparative biology and taxonomic classification.</title>
        <authorList>
            <person name="Goeker M."/>
        </authorList>
    </citation>
    <scope>NUCLEOTIDE SEQUENCE [LARGE SCALE GENOMIC DNA]</scope>
    <source>
        <strain evidence="2 3">DSM 24163</strain>
    </source>
</reference>
<dbReference type="InterPro" id="IPR002734">
    <property type="entry name" value="RibDG_C"/>
</dbReference>
<dbReference type="Pfam" id="PF01872">
    <property type="entry name" value="RibD_C"/>
    <property type="match status" value="1"/>
</dbReference>
<dbReference type="EMBL" id="JACHHP010000002">
    <property type="protein sequence ID" value="MBB5208046.1"/>
    <property type="molecule type" value="Genomic_DNA"/>
</dbReference>
<comment type="caution">
    <text evidence="2">The sequence shown here is derived from an EMBL/GenBank/DDBJ whole genome shotgun (WGS) entry which is preliminary data.</text>
</comment>
<protein>
    <submittedName>
        <fullName evidence="2">Dihydrofolate reductase</fullName>
    </submittedName>
</protein>
<dbReference type="InterPro" id="IPR024072">
    <property type="entry name" value="DHFR-like_dom_sf"/>
</dbReference>
<dbReference type="RefSeq" id="WP_183960738.1">
    <property type="nucleotide sequence ID" value="NZ_JACHHP010000002.1"/>
</dbReference>
<dbReference type="SUPFAM" id="SSF53597">
    <property type="entry name" value="Dihydrofolate reductase-like"/>
    <property type="match status" value="1"/>
</dbReference>
<dbReference type="PANTHER" id="PTHR38011">
    <property type="entry name" value="DIHYDROFOLATE REDUCTASE FAMILY PROTEIN (AFU_ORTHOLOGUE AFUA_8G06820)"/>
    <property type="match status" value="1"/>
</dbReference>
<dbReference type="PANTHER" id="PTHR38011:SF12">
    <property type="entry name" value="BIFUNCTIONAL DEAMINASE-REDUCTASE DOMAIN PROTEIN"/>
    <property type="match status" value="1"/>
</dbReference>
<accession>A0A7W8D509</accession>
<dbReference type="GO" id="GO:0009231">
    <property type="term" value="P:riboflavin biosynthetic process"/>
    <property type="evidence" value="ECO:0007669"/>
    <property type="project" value="InterPro"/>
</dbReference>
<dbReference type="GO" id="GO:0008703">
    <property type="term" value="F:5-amino-6-(5-phosphoribosylamino)uracil reductase activity"/>
    <property type="evidence" value="ECO:0007669"/>
    <property type="project" value="InterPro"/>
</dbReference>
<dbReference type="Gene3D" id="3.40.430.10">
    <property type="entry name" value="Dihydrofolate Reductase, subunit A"/>
    <property type="match status" value="1"/>
</dbReference>
<evidence type="ECO:0000313" key="3">
    <source>
        <dbReference type="Proteomes" id="UP000521199"/>
    </source>
</evidence>
<dbReference type="AlphaFoldDB" id="A0A7W8D509"/>
<name>A0A7W8D509_9GAMM</name>
<organism evidence="2 3">
    <name type="scientific">Chiayiivirga flava</name>
    <dbReference type="NCBI Taxonomy" id="659595"/>
    <lineage>
        <taxon>Bacteria</taxon>
        <taxon>Pseudomonadati</taxon>
        <taxon>Pseudomonadota</taxon>
        <taxon>Gammaproteobacteria</taxon>
        <taxon>Lysobacterales</taxon>
        <taxon>Lysobacteraceae</taxon>
        <taxon>Chiayiivirga</taxon>
    </lineage>
</organism>
<proteinExistence type="predicted"/>
<sequence>MGKVKVAAFSLSLDGYGAGPDQSQTHPLGVGADGLHKWILGTRTFQAMTGGEGGSTGVDDAFTRRSFKNVGAWIMGRNMFGPVRGPWPDASWRGWWGEEPPYHVPVFVLTHHPRTPLEMEGGTTFHFVTGGPDEAMQRAREAAGERDVRIGGGVQTVRAYLQRGMIDEMHLVTSPVVLGQGEALFAGIDLVAAGFRCVEHVASPEALHSVLVRTGTD</sequence>
<keyword evidence="3" id="KW-1185">Reference proteome</keyword>